<protein>
    <submittedName>
        <fullName evidence="2">Uncharacterized protein</fullName>
    </submittedName>
</protein>
<dbReference type="RefSeq" id="WP_219041278.1">
    <property type="nucleotide sequence ID" value="NZ_JAHWDF010000024.1"/>
</dbReference>
<proteinExistence type="predicted"/>
<feature type="region of interest" description="Disordered" evidence="1">
    <location>
        <begin position="1"/>
        <end position="31"/>
    </location>
</feature>
<organism evidence="2 3">
    <name type="scientific">Mesonia aestuariivivens</name>
    <dbReference type="NCBI Taxonomy" id="2796128"/>
    <lineage>
        <taxon>Bacteria</taxon>
        <taxon>Pseudomonadati</taxon>
        <taxon>Bacteroidota</taxon>
        <taxon>Flavobacteriia</taxon>
        <taxon>Flavobacteriales</taxon>
        <taxon>Flavobacteriaceae</taxon>
        <taxon>Mesonia</taxon>
    </lineage>
</organism>
<sequence length="146" mass="16851">MLIKKEKKENSTVHFRDNKHSNTSQVASSNKYKKESIPRVSISRLFGKKEGCLDNYVIIGGNADIETKEKKLENSKAKEKFIVKRLIFRLSNKFRFSIPISGTLLQYCTDSEENITNKSFAVFGLLREANGFLELKIMTKKHLQYL</sequence>
<feature type="compositionally biased region" description="Basic and acidic residues" evidence="1">
    <location>
        <begin position="1"/>
        <end position="20"/>
    </location>
</feature>
<gene>
    <name evidence="2" type="ORF">KW502_14495</name>
</gene>
<keyword evidence="3" id="KW-1185">Reference proteome</keyword>
<accession>A0ABS6W551</accession>
<reference evidence="2 3" key="1">
    <citation type="submission" date="2021-07" db="EMBL/GenBank/DDBJ databases">
        <title>Mesonia aestuariivivens sp. nov., isolated from a tidal flat.</title>
        <authorList>
            <person name="Kim Y.-O."/>
            <person name="Yoon J.-H."/>
        </authorList>
    </citation>
    <scope>NUCLEOTIDE SEQUENCE [LARGE SCALE GENOMIC DNA]</scope>
    <source>
        <strain evidence="2 3">JHPTF-M18</strain>
    </source>
</reference>
<feature type="compositionally biased region" description="Polar residues" evidence="1">
    <location>
        <begin position="21"/>
        <end position="30"/>
    </location>
</feature>
<comment type="caution">
    <text evidence="2">The sequence shown here is derived from an EMBL/GenBank/DDBJ whole genome shotgun (WGS) entry which is preliminary data.</text>
</comment>
<evidence type="ECO:0000256" key="1">
    <source>
        <dbReference type="SAM" id="MobiDB-lite"/>
    </source>
</evidence>
<dbReference type="EMBL" id="JAHWDF010000024">
    <property type="protein sequence ID" value="MBW2962995.1"/>
    <property type="molecule type" value="Genomic_DNA"/>
</dbReference>
<evidence type="ECO:0000313" key="2">
    <source>
        <dbReference type="EMBL" id="MBW2962995.1"/>
    </source>
</evidence>
<name>A0ABS6W551_9FLAO</name>
<dbReference type="Proteomes" id="UP000719267">
    <property type="component" value="Unassembled WGS sequence"/>
</dbReference>
<evidence type="ECO:0000313" key="3">
    <source>
        <dbReference type="Proteomes" id="UP000719267"/>
    </source>
</evidence>